<comment type="caution">
    <text evidence="4">The sequence shown here is derived from an EMBL/GenBank/DDBJ whole genome shotgun (WGS) entry which is preliminary data.</text>
</comment>
<evidence type="ECO:0000259" key="3">
    <source>
        <dbReference type="PROSITE" id="PS51898"/>
    </source>
</evidence>
<keyword evidence="2" id="KW-0233">DNA recombination</keyword>
<dbReference type="Pfam" id="PF00589">
    <property type="entry name" value="Phage_integrase"/>
    <property type="match status" value="1"/>
</dbReference>
<dbReference type="InterPro" id="IPR050090">
    <property type="entry name" value="Tyrosine_recombinase_XerCD"/>
</dbReference>
<accession>D1NZ12</accession>
<dbReference type="HOGENOM" id="CLU_027562_44_0_6"/>
<dbReference type="EMBL" id="ABXV02000011">
    <property type="protein sequence ID" value="EFB73710.1"/>
    <property type="molecule type" value="Genomic_DNA"/>
</dbReference>
<organism evidence="4 5">
    <name type="scientific">Providencia rustigianii DSM 4541</name>
    <dbReference type="NCBI Taxonomy" id="500637"/>
    <lineage>
        <taxon>Bacteria</taxon>
        <taxon>Pseudomonadati</taxon>
        <taxon>Pseudomonadota</taxon>
        <taxon>Gammaproteobacteria</taxon>
        <taxon>Enterobacterales</taxon>
        <taxon>Morganellaceae</taxon>
        <taxon>Providencia</taxon>
    </lineage>
</organism>
<dbReference type="SUPFAM" id="SSF56349">
    <property type="entry name" value="DNA breaking-rejoining enzymes"/>
    <property type="match status" value="1"/>
</dbReference>
<dbReference type="CDD" id="cd00796">
    <property type="entry name" value="INT_Rci_Hp1_C"/>
    <property type="match status" value="1"/>
</dbReference>
<evidence type="ECO:0000313" key="5">
    <source>
        <dbReference type="Proteomes" id="UP000005512"/>
    </source>
</evidence>
<dbReference type="PANTHER" id="PTHR30349">
    <property type="entry name" value="PHAGE INTEGRASE-RELATED"/>
    <property type="match status" value="1"/>
</dbReference>
<dbReference type="PROSITE" id="PS51898">
    <property type="entry name" value="TYR_RECOMBINASE"/>
    <property type="match status" value="1"/>
</dbReference>
<evidence type="ECO:0000256" key="1">
    <source>
        <dbReference type="ARBA" id="ARBA00022908"/>
    </source>
</evidence>
<evidence type="ECO:0000313" key="4">
    <source>
        <dbReference type="EMBL" id="EFB73710.1"/>
    </source>
</evidence>
<dbReference type="InterPro" id="IPR002104">
    <property type="entry name" value="Integrase_catalytic"/>
</dbReference>
<dbReference type="STRING" id="500637.PROVRUST_04982"/>
<proteinExistence type="predicted"/>
<keyword evidence="1" id="KW-0229">DNA integration</keyword>
<dbReference type="InterPro" id="IPR013762">
    <property type="entry name" value="Integrase-like_cat_sf"/>
</dbReference>
<protein>
    <submittedName>
        <fullName evidence="4">Site-specific recombinase, phage integrase family</fullName>
    </submittedName>
</protein>
<evidence type="ECO:0000256" key="2">
    <source>
        <dbReference type="ARBA" id="ARBA00023172"/>
    </source>
</evidence>
<reference evidence="4" key="1">
    <citation type="submission" date="2009-12" db="EMBL/GenBank/DDBJ databases">
        <authorList>
            <person name="Weinstock G."/>
            <person name="Sodergren E."/>
            <person name="Clifton S."/>
            <person name="Fulton L."/>
            <person name="Fulton B."/>
            <person name="Courtney L."/>
            <person name="Fronick C."/>
            <person name="Harrison M."/>
            <person name="Strong C."/>
            <person name="Farmer C."/>
            <person name="Delahaunty K."/>
            <person name="Markovic C."/>
            <person name="Hall O."/>
            <person name="Minx P."/>
            <person name="Tomlinson C."/>
            <person name="Mitreva M."/>
            <person name="Nelson J."/>
            <person name="Hou S."/>
            <person name="Wollam A."/>
            <person name="Pepin K.H."/>
            <person name="Johnson M."/>
            <person name="Bhonagiri V."/>
            <person name="Nash W.E."/>
            <person name="Warren W."/>
            <person name="Chinwalla A."/>
            <person name="Mardis E.R."/>
            <person name="Wilson R.K."/>
        </authorList>
    </citation>
    <scope>NUCLEOTIDE SEQUENCE [LARGE SCALE GENOMIC DNA]</scope>
    <source>
        <strain evidence="4">DSM 4541</strain>
    </source>
</reference>
<feature type="domain" description="Tyr recombinase" evidence="3">
    <location>
        <begin position="160"/>
        <end position="317"/>
    </location>
</feature>
<keyword evidence="5" id="KW-1185">Reference proteome</keyword>
<dbReference type="PANTHER" id="PTHR30349:SF93">
    <property type="entry name" value="FELS-2 PROPHAGE PROTEIN"/>
    <property type="match status" value="1"/>
</dbReference>
<dbReference type="InterPro" id="IPR011010">
    <property type="entry name" value="DNA_brk_join_enz"/>
</dbReference>
<dbReference type="Pfam" id="PF24624">
    <property type="entry name" value="Int_N"/>
    <property type="match status" value="1"/>
</dbReference>
<dbReference type="eggNOG" id="COG0582">
    <property type="taxonomic scope" value="Bacteria"/>
</dbReference>
<gene>
    <name evidence="4" type="ORF">PROVRUST_04982</name>
</gene>
<dbReference type="GO" id="GO:0015074">
    <property type="term" value="P:DNA integration"/>
    <property type="evidence" value="ECO:0007669"/>
    <property type="project" value="UniProtKB-KW"/>
</dbReference>
<name>D1NZ12_9GAMM</name>
<dbReference type="AlphaFoldDB" id="D1NZ12"/>
<sequence length="329" mass="37539">MAIKKLEDGQYEVDIRPAGRQGKRVRRRFDTKHEAVLFERYALSNKMHKDWLDKSNDIRPLQDLIDLWWNTFGKSNAYGRDTLFRATRIATALDNPPMCQLNDKQLALYRELRLAAGIKPSTINRDFSALSGIFTALKRTDLFMGQHPIRGLGRLKQKATEMSYLTSEEIELLLNLLKGDNKKVAILCLSTGARWGEAVKLKRDHVIQNKIRFTFTKTGKARIVPISQEVADMICEKKSGMLFPRTSYHMFRRHIKTIKPDMPLGQATHALRHTFATHFMMNGGSIITLQRILGHSTLQQTLTYAHFAPDFLQDAITYNPLKGGTALAP</sequence>
<dbReference type="GO" id="GO:0006310">
    <property type="term" value="P:DNA recombination"/>
    <property type="evidence" value="ECO:0007669"/>
    <property type="project" value="UniProtKB-KW"/>
</dbReference>
<dbReference type="GO" id="GO:0003677">
    <property type="term" value="F:DNA binding"/>
    <property type="evidence" value="ECO:0007669"/>
    <property type="project" value="InterPro"/>
</dbReference>
<dbReference type="Gene3D" id="1.10.443.10">
    <property type="entry name" value="Intergrase catalytic core"/>
    <property type="match status" value="1"/>
</dbReference>
<dbReference type="RefSeq" id="WP_006813061.1">
    <property type="nucleotide sequence ID" value="NZ_GG703817.1"/>
</dbReference>
<dbReference type="Proteomes" id="UP000005512">
    <property type="component" value="Unassembled WGS sequence"/>
</dbReference>
<dbReference type="GeneID" id="93421245"/>
<dbReference type="InterPro" id="IPR057084">
    <property type="entry name" value="Int_N"/>
</dbReference>